<protein>
    <submittedName>
        <fullName evidence="2">Uncharacterized protein</fullName>
    </submittedName>
</protein>
<keyword evidence="3" id="KW-1185">Reference proteome</keyword>
<feature type="transmembrane region" description="Helical" evidence="1">
    <location>
        <begin position="36"/>
        <end position="54"/>
    </location>
</feature>
<evidence type="ECO:0000256" key="1">
    <source>
        <dbReference type="SAM" id="Phobius"/>
    </source>
</evidence>
<gene>
    <name evidence="2" type="ORF">DTK66_03265</name>
</gene>
<evidence type="ECO:0000313" key="3">
    <source>
        <dbReference type="Proteomes" id="UP000704341"/>
    </source>
</evidence>
<proteinExistence type="predicted"/>
<evidence type="ECO:0000313" key="2">
    <source>
        <dbReference type="EMBL" id="MBD5806143.1"/>
    </source>
</evidence>
<keyword evidence="1" id="KW-1133">Transmembrane helix</keyword>
<keyword evidence="1" id="KW-0472">Membrane</keyword>
<reference evidence="2 3" key="1">
    <citation type="submission" date="2018-07" db="EMBL/GenBank/DDBJ databases">
        <title>Phylogenomic Insights into understanding Host Adaptation of Lactobacillus reuteri by a novel species, Lactobacillus spp. M31.</title>
        <authorList>
            <person name="Sharma S."/>
            <person name="Patil P."/>
            <person name="Korpole S."/>
            <person name="Patil P.B."/>
        </authorList>
    </citation>
    <scope>NUCLEOTIDE SEQUENCE [LARGE SCALE GENOMIC DNA]</scope>
    <source>
        <strain evidence="2 3">M31</strain>
    </source>
</reference>
<comment type="caution">
    <text evidence="2">The sequence shown here is derived from an EMBL/GenBank/DDBJ whole genome shotgun (WGS) entry which is preliminary data.</text>
</comment>
<sequence length="61" mass="7565">MKIHFNRYFWRSGSFYMYLFLLFLWLSPFLDGPLPQYESLMCIFFIIFIIGSILKTMFYKE</sequence>
<keyword evidence="1" id="KW-0812">Transmembrane</keyword>
<organism evidence="2 3">
    <name type="scientific">Limosilactobacillus walteri</name>
    <dbReference type="NCBI Taxonomy" id="2268022"/>
    <lineage>
        <taxon>Bacteria</taxon>
        <taxon>Bacillati</taxon>
        <taxon>Bacillota</taxon>
        <taxon>Bacilli</taxon>
        <taxon>Lactobacillales</taxon>
        <taxon>Lactobacillaceae</taxon>
        <taxon>Limosilactobacillus</taxon>
    </lineage>
</organism>
<accession>A0ABR8P612</accession>
<dbReference type="Proteomes" id="UP000704341">
    <property type="component" value="Unassembled WGS sequence"/>
</dbReference>
<name>A0ABR8P612_9LACO</name>
<dbReference type="EMBL" id="QORN01000010">
    <property type="protein sequence ID" value="MBD5806143.1"/>
    <property type="molecule type" value="Genomic_DNA"/>
</dbReference>
<feature type="transmembrane region" description="Helical" evidence="1">
    <location>
        <begin position="12"/>
        <end position="30"/>
    </location>
</feature>